<keyword evidence="3" id="KW-1185">Reference proteome</keyword>
<gene>
    <name evidence="2" type="ORF">MXD59_12345</name>
</gene>
<keyword evidence="1" id="KW-0472">Membrane</keyword>
<reference evidence="2 3" key="1">
    <citation type="submission" date="2022-04" db="EMBL/GenBank/DDBJ databases">
        <title>Genome diversity in the genus Frankia.</title>
        <authorList>
            <person name="Carlos-Shanley C."/>
            <person name="Hahn D."/>
        </authorList>
    </citation>
    <scope>NUCLEOTIDE SEQUENCE [LARGE SCALE GENOMIC DNA]</scope>
    <source>
        <strain evidence="2 3">Ag45/Mut15</strain>
    </source>
</reference>
<comment type="caution">
    <text evidence="2">The sequence shown here is derived from an EMBL/GenBank/DDBJ whole genome shotgun (WGS) entry which is preliminary data.</text>
</comment>
<feature type="transmembrane region" description="Helical" evidence="1">
    <location>
        <begin position="139"/>
        <end position="158"/>
    </location>
</feature>
<keyword evidence="1" id="KW-1133">Transmembrane helix</keyword>
<sequence length="250" mass="26294">MNGSMTLAALILMLFFPFVITLAAVSPLRPGGAAEIIVRRMGLNHDAAMAVERLFTPRGGGSAQSGWTVLGALWLTLGGLSLAGAVQSVYLRVFRVPAFGLRGVPAQVVWLAGLLVFLAGTTATGAALTGTVAGQVCQALIVITAMVLLFWIGTWVLVRGRLAWRDVLPAAVFTTVGLTGLGVVSRLLFSTSIVDNERNYGEIGVVFTLLSWLIGLGVVLTGGATVGAWYNARGLSLLRAVGRRARSLFR</sequence>
<feature type="transmembrane region" description="Helical" evidence="1">
    <location>
        <begin position="209"/>
        <end position="230"/>
    </location>
</feature>
<accession>A0ABT0JYE0</accession>
<feature type="transmembrane region" description="Helical" evidence="1">
    <location>
        <begin position="170"/>
        <end position="189"/>
    </location>
</feature>
<feature type="transmembrane region" description="Helical" evidence="1">
    <location>
        <begin position="67"/>
        <end position="87"/>
    </location>
</feature>
<organism evidence="2 3">
    <name type="scientific">Frankia umida</name>
    <dbReference type="NCBI Taxonomy" id="573489"/>
    <lineage>
        <taxon>Bacteria</taxon>
        <taxon>Bacillati</taxon>
        <taxon>Actinomycetota</taxon>
        <taxon>Actinomycetes</taxon>
        <taxon>Frankiales</taxon>
        <taxon>Frankiaceae</taxon>
        <taxon>Frankia</taxon>
    </lineage>
</organism>
<evidence type="ECO:0000313" key="3">
    <source>
        <dbReference type="Proteomes" id="UP001201873"/>
    </source>
</evidence>
<dbReference type="EMBL" id="JALKFT010000010">
    <property type="protein sequence ID" value="MCK9876556.1"/>
    <property type="molecule type" value="Genomic_DNA"/>
</dbReference>
<dbReference type="Proteomes" id="UP001201873">
    <property type="component" value="Unassembled WGS sequence"/>
</dbReference>
<feature type="transmembrane region" description="Helical" evidence="1">
    <location>
        <begin position="108"/>
        <end position="133"/>
    </location>
</feature>
<proteinExistence type="predicted"/>
<keyword evidence="1" id="KW-0812">Transmembrane</keyword>
<protein>
    <submittedName>
        <fullName evidence="2">Ribonuclease BN</fullName>
    </submittedName>
</protein>
<evidence type="ECO:0000256" key="1">
    <source>
        <dbReference type="SAM" id="Phobius"/>
    </source>
</evidence>
<name>A0ABT0JYE0_9ACTN</name>
<evidence type="ECO:0000313" key="2">
    <source>
        <dbReference type="EMBL" id="MCK9876556.1"/>
    </source>
</evidence>